<organism evidence="2 3">
    <name type="scientific">Actinomycetospora corticicola</name>
    <dbReference type="NCBI Taxonomy" id="663602"/>
    <lineage>
        <taxon>Bacteria</taxon>
        <taxon>Bacillati</taxon>
        <taxon>Actinomycetota</taxon>
        <taxon>Actinomycetes</taxon>
        <taxon>Pseudonocardiales</taxon>
        <taxon>Pseudonocardiaceae</taxon>
        <taxon>Actinomycetospora</taxon>
    </lineage>
</organism>
<sequence>MSVAAHDPAPASTGGDTGRGRPEVTTPGVRPRAGRVCAAPRLARRMDRRPAPRLRSLQAVRAVPVARAEPEPAPEVTSTAWDAAMEAARSQVGPVALRVLSAVAEVLDGRRPVGHLEGVCPAGILPVVRAAARRPAVRGTRVRGLRMCPLVTTGAAPALAVEVAGALCPPAGRGTAGRTRAVAARFERHDDAWRLTELVVG</sequence>
<evidence type="ECO:0000313" key="3">
    <source>
        <dbReference type="Proteomes" id="UP000535890"/>
    </source>
</evidence>
<gene>
    <name evidence="2" type="ORF">BJ983_003070</name>
</gene>
<accession>A0A7Y9J682</accession>
<dbReference type="EMBL" id="JACCBN010000001">
    <property type="protein sequence ID" value="NYD36968.1"/>
    <property type="molecule type" value="Genomic_DNA"/>
</dbReference>
<keyword evidence="3" id="KW-1185">Reference proteome</keyword>
<name>A0A7Y9J682_9PSEU</name>
<protein>
    <submittedName>
        <fullName evidence="2">Uncharacterized protein</fullName>
    </submittedName>
</protein>
<dbReference type="InterPro" id="IPR045596">
    <property type="entry name" value="DUF6459"/>
</dbReference>
<reference evidence="2 3" key="1">
    <citation type="submission" date="2020-07" db="EMBL/GenBank/DDBJ databases">
        <title>Sequencing the genomes of 1000 actinobacteria strains.</title>
        <authorList>
            <person name="Klenk H.-P."/>
        </authorList>
    </citation>
    <scope>NUCLEOTIDE SEQUENCE [LARGE SCALE GENOMIC DNA]</scope>
    <source>
        <strain evidence="2 3">DSM 45772</strain>
    </source>
</reference>
<feature type="region of interest" description="Disordered" evidence="1">
    <location>
        <begin position="1"/>
        <end position="42"/>
    </location>
</feature>
<evidence type="ECO:0000313" key="2">
    <source>
        <dbReference type="EMBL" id="NYD36968.1"/>
    </source>
</evidence>
<dbReference type="Proteomes" id="UP000535890">
    <property type="component" value="Unassembled WGS sequence"/>
</dbReference>
<proteinExistence type="predicted"/>
<dbReference type="RefSeq" id="WP_179794570.1">
    <property type="nucleotide sequence ID" value="NZ_BAABHP010000021.1"/>
</dbReference>
<dbReference type="Pfam" id="PF20060">
    <property type="entry name" value="DUF6459"/>
    <property type="match status" value="1"/>
</dbReference>
<comment type="caution">
    <text evidence="2">The sequence shown here is derived from an EMBL/GenBank/DDBJ whole genome shotgun (WGS) entry which is preliminary data.</text>
</comment>
<evidence type="ECO:0000256" key="1">
    <source>
        <dbReference type="SAM" id="MobiDB-lite"/>
    </source>
</evidence>
<dbReference type="AlphaFoldDB" id="A0A7Y9J682"/>